<dbReference type="VEuPathDB" id="GiardiaDB:SS50377_21078"/>
<dbReference type="AlphaFoldDB" id="V6LSU4"/>
<dbReference type="PROSITE" id="PS50103">
    <property type="entry name" value="ZF_C3H1"/>
    <property type="match status" value="1"/>
</dbReference>
<dbReference type="Proteomes" id="UP000018208">
    <property type="component" value="Unassembled WGS sequence"/>
</dbReference>
<evidence type="ECO:0000313" key="5">
    <source>
        <dbReference type="Proteomes" id="UP000018208"/>
    </source>
</evidence>
<dbReference type="EMBL" id="KI546130">
    <property type="protein sequence ID" value="EST43864.1"/>
    <property type="molecule type" value="Genomic_DNA"/>
</dbReference>
<sequence>MPRQFICLDWVKGRCSGDDCPRYHNIPDLNFEKDLLLIHDCFGRQRPYEIDKKGNNIGSFSLDSKSIRIYNFKKSIEFKSEHVCDQQNGFLIITFDLRAASEYYRELLKANNIKVQWQIR</sequence>
<accession>V6LSU4</accession>
<evidence type="ECO:0000313" key="4">
    <source>
        <dbReference type="EMBL" id="KAH0577724.1"/>
    </source>
</evidence>
<organism evidence="3">
    <name type="scientific">Spironucleus salmonicida</name>
    <dbReference type="NCBI Taxonomy" id="348837"/>
    <lineage>
        <taxon>Eukaryota</taxon>
        <taxon>Metamonada</taxon>
        <taxon>Diplomonadida</taxon>
        <taxon>Hexamitidae</taxon>
        <taxon>Hexamitinae</taxon>
        <taxon>Spironucleus</taxon>
    </lineage>
</organism>
<dbReference type="InterPro" id="IPR000571">
    <property type="entry name" value="Znf_CCCH"/>
</dbReference>
<reference evidence="4" key="2">
    <citation type="submission" date="2020-12" db="EMBL/GenBank/DDBJ databases">
        <title>New Spironucleus salmonicida genome in near-complete chromosomes.</title>
        <authorList>
            <person name="Xu F."/>
            <person name="Kurt Z."/>
            <person name="Jimenez-Gonzalez A."/>
            <person name="Astvaldsson A."/>
            <person name="Andersson J.O."/>
            <person name="Svard S.G."/>
        </authorList>
    </citation>
    <scope>NUCLEOTIDE SEQUENCE</scope>
    <source>
        <strain evidence="4">ATCC 50377</strain>
    </source>
</reference>
<gene>
    <name evidence="3" type="ORF">SS50377_16164</name>
    <name evidence="4" type="ORF">SS50377_21078</name>
</gene>
<dbReference type="EMBL" id="AUWU02000001">
    <property type="protein sequence ID" value="KAH0577724.1"/>
    <property type="molecule type" value="Genomic_DNA"/>
</dbReference>
<reference evidence="3 4" key="1">
    <citation type="journal article" date="2014" name="PLoS Genet.">
        <title>The Genome of Spironucleus salmonicida Highlights a Fish Pathogen Adapted to Fluctuating Environments.</title>
        <authorList>
            <person name="Xu F."/>
            <person name="Jerlstrom-Hultqvist J."/>
            <person name="Einarsson E."/>
            <person name="Astvaldsson A."/>
            <person name="Svard S.G."/>
            <person name="Andersson J.O."/>
        </authorList>
    </citation>
    <scope>NUCLEOTIDE SEQUENCE</scope>
    <source>
        <strain evidence="4">ATCC 50377</strain>
    </source>
</reference>
<name>V6LSU4_9EUKA</name>
<feature type="zinc finger region" description="C3H1-type" evidence="1">
    <location>
        <begin position="1"/>
        <end position="27"/>
    </location>
</feature>
<protein>
    <submittedName>
        <fullName evidence="4">Torus domain-containing protein</fullName>
    </submittedName>
</protein>
<feature type="domain" description="C3H1-type" evidence="2">
    <location>
        <begin position="1"/>
        <end position="27"/>
    </location>
</feature>
<keyword evidence="1" id="KW-0862">Zinc</keyword>
<evidence type="ECO:0000256" key="1">
    <source>
        <dbReference type="PROSITE-ProRule" id="PRU00723"/>
    </source>
</evidence>
<keyword evidence="1" id="KW-0863">Zinc-finger</keyword>
<keyword evidence="5" id="KW-1185">Reference proteome</keyword>
<proteinExistence type="predicted"/>
<dbReference type="GO" id="GO:0008270">
    <property type="term" value="F:zinc ion binding"/>
    <property type="evidence" value="ECO:0007669"/>
    <property type="project" value="UniProtKB-KW"/>
</dbReference>
<evidence type="ECO:0000313" key="3">
    <source>
        <dbReference type="EMBL" id="EST43864.1"/>
    </source>
</evidence>
<dbReference type="OrthoDB" id="6285980at2759"/>
<keyword evidence="1" id="KW-0479">Metal-binding</keyword>
<evidence type="ECO:0000259" key="2">
    <source>
        <dbReference type="PROSITE" id="PS50103"/>
    </source>
</evidence>